<dbReference type="Proteomes" id="UP000041356">
    <property type="component" value="Unassembled WGS sequence"/>
</dbReference>
<evidence type="ECO:0000313" key="2">
    <source>
        <dbReference type="Proteomes" id="UP000041356"/>
    </source>
</evidence>
<dbReference type="RefSeq" id="WP_195831526.1">
    <property type="nucleotide sequence ID" value="NZ_CP124238.1"/>
</dbReference>
<reference evidence="1 2" key="1">
    <citation type="submission" date="2015-03" db="EMBL/GenBank/DDBJ databases">
        <authorList>
            <consortium name="Pathogen Informatics"/>
            <person name="Murphy D."/>
        </authorList>
    </citation>
    <scope>NUCLEOTIDE SEQUENCE [LARGE SCALE GENOMIC DNA]</scope>
    <source>
        <strain evidence="1 2">IP27818</strain>
    </source>
</reference>
<name>A0A9P1PVY5_YEREN</name>
<dbReference type="EMBL" id="CPZF01000006">
    <property type="protein sequence ID" value="CNF82033.1"/>
    <property type="molecule type" value="Genomic_DNA"/>
</dbReference>
<organism evidence="1 2">
    <name type="scientific">Yersinia enterocolitica</name>
    <dbReference type="NCBI Taxonomy" id="630"/>
    <lineage>
        <taxon>Bacteria</taxon>
        <taxon>Pseudomonadati</taxon>
        <taxon>Pseudomonadota</taxon>
        <taxon>Gammaproteobacteria</taxon>
        <taxon>Enterobacterales</taxon>
        <taxon>Yersiniaceae</taxon>
        <taxon>Yersinia</taxon>
    </lineage>
</organism>
<evidence type="ECO:0000313" key="1">
    <source>
        <dbReference type="EMBL" id="CNF82033.1"/>
    </source>
</evidence>
<gene>
    <name evidence="1" type="ORF">ERS137939_02475</name>
</gene>
<sequence>MAHRDDIDSNKQASSSGILRCEVTREGYAHNLSPAFSGKYLLAECTQTQKYQPDSSSKEAWLKDINIFVPVAHQVNDKPESQVTLENISVIR</sequence>
<proteinExistence type="predicted"/>
<dbReference type="AlphaFoldDB" id="A0A9P1PVY5"/>
<accession>A0A9P1PVY5</accession>
<protein>
    <submittedName>
        <fullName evidence="1">Uncharacterized protein</fullName>
    </submittedName>
</protein>
<comment type="caution">
    <text evidence="1">The sequence shown here is derived from an EMBL/GenBank/DDBJ whole genome shotgun (WGS) entry which is preliminary data.</text>
</comment>